<evidence type="ECO:0000256" key="4">
    <source>
        <dbReference type="ARBA" id="ARBA00023125"/>
    </source>
</evidence>
<dbReference type="FunFam" id="1.10.10.60:FF:000060">
    <property type="entry name" value="MYB transcription factor"/>
    <property type="match status" value="1"/>
</dbReference>
<dbReference type="SMART" id="SM00717">
    <property type="entry name" value="SANT"/>
    <property type="match status" value="2"/>
</dbReference>
<dbReference type="AlphaFoldDB" id="A0AAV6NB60"/>
<dbReference type="PROSITE" id="PS51294">
    <property type="entry name" value="HTH_MYB"/>
    <property type="match status" value="2"/>
</dbReference>
<keyword evidence="3" id="KW-0805">Transcription regulation</keyword>
<comment type="subcellular location">
    <subcellularLocation>
        <location evidence="1">Nucleus</location>
    </subcellularLocation>
</comment>
<evidence type="ECO:0000256" key="6">
    <source>
        <dbReference type="ARBA" id="ARBA00023242"/>
    </source>
</evidence>
<name>A0AAV6NB60_9ROSI</name>
<gene>
    <name evidence="10" type="primary">MYB1</name>
    <name evidence="10" type="ORF">SDJN03_11920</name>
</gene>
<dbReference type="PANTHER" id="PTHR45614:SF300">
    <property type="entry name" value="MYB TRANSCRIPTION FACTOR"/>
    <property type="match status" value="1"/>
</dbReference>
<dbReference type="CDD" id="cd00167">
    <property type="entry name" value="SANT"/>
    <property type="match status" value="2"/>
</dbReference>
<keyword evidence="6" id="KW-0539">Nucleus</keyword>
<feature type="non-terminal residue" evidence="10">
    <location>
        <position position="1"/>
    </location>
</feature>
<evidence type="ECO:0000313" key="10">
    <source>
        <dbReference type="EMBL" id="KAG6595367.1"/>
    </source>
</evidence>
<feature type="domain" description="HTH myb-type" evidence="9">
    <location>
        <begin position="105"/>
        <end position="159"/>
    </location>
</feature>
<dbReference type="GO" id="GO:0000981">
    <property type="term" value="F:DNA-binding transcription factor activity, RNA polymerase II-specific"/>
    <property type="evidence" value="ECO:0007669"/>
    <property type="project" value="TreeGrafter"/>
</dbReference>
<dbReference type="InterPro" id="IPR050560">
    <property type="entry name" value="MYB_TF"/>
</dbReference>
<dbReference type="GO" id="GO:0005634">
    <property type="term" value="C:nucleus"/>
    <property type="evidence" value="ECO:0007669"/>
    <property type="project" value="UniProtKB-SubCell"/>
</dbReference>
<evidence type="ECO:0000256" key="2">
    <source>
        <dbReference type="ARBA" id="ARBA00022737"/>
    </source>
</evidence>
<feature type="domain" description="Myb-like" evidence="8">
    <location>
        <begin position="53"/>
        <end position="104"/>
    </location>
</feature>
<keyword evidence="11" id="KW-1185">Reference proteome</keyword>
<accession>A0AAV6NB60</accession>
<evidence type="ECO:0000256" key="5">
    <source>
        <dbReference type="ARBA" id="ARBA00023163"/>
    </source>
</evidence>
<dbReference type="FunFam" id="1.10.10.60:FF:000344">
    <property type="entry name" value="Transcription factor MYB44"/>
    <property type="match status" value="1"/>
</dbReference>
<proteinExistence type="predicted"/>
<keyword evidence="5" id="KW-0804">Transcription</keyword>
<feature type="domain" description="Myb-like" evidence="8">
    <location>
        <begin position="105"/>
        <end position="155"/>
    </location>
</feature>
<evidence type="ECO:0000256" key="7">
    <source>
        <dbReference type="SAM" id="MobiDB-lite"/>
    </source>
</evidence>
<evidence type="ECO:0000259" key="8">
    <source>
        <dbReference type="PROSITE" id="PS50090"/>
    </source>
</evidence>
<dbReference type="EMBL" id="JAGKQH010000007">
    <property type="protein sequence ID" value="KAG6595367.1"/>
    <property type="molecule type" value="Genomic_DNA"/>
</dbReference>
<dbReference type="Pfam" id="PF00249">
    <property type="entry name" value="Myb_DNA-binding"/>
    <property type="match status" value="2"/>
</dbReference>
<keyword evidence="2" id="KW-0677">Repeat</keyword>
<evidence type="ECO:0000256" key="1">
    <source>
        <dbReference type="ARBA" id="ARBA00004123"/>
    </source>
</evidence>
<dbReference type="PROSITE" id="PS50090">
    <property type="entry name" value="MYB_LIKE"/>
    <property type="match status" value="2"/>
</dbReference>
<dbReference type="Proteomes" id="UP000685013">
    <property type="component" value="Chromosome 7"/>
</dbReference>
<feature type="region of interest" description="Disordered" evidence="7">
    <location>
        <begin position="38"/>
        <end position="61"/>
    </location>
</feature>
<reference evidence="10 11" key="1">
    <citation type="journal article" date="2021" name="Hortic Res">
        <title>The domestication of Cucurbita argyrosperma as revealed by the genome of its wild relative.</title>
        <authorList>
            <person name="Barrera-Redondo J."/>
            <person name="Sanchez-de la Vega G."/>
            <person name="Aguirre-Liguori J.A."/>
            <person name="Castellanos-Morales G."/>
            <person name="Gutierrez-Guerrero Y.T."/>
            <person name="Aguirre-Dugua X."/>
            <person name="Aguirre-Planter E."/>
            <person name="Tenaillon M.I."/>
            <person name="Lira-Saade R."/>
            <person name="Eguiarte L.E."/>
        </authorList>
    </citation>
    <scope>NUCLEOTIDE SEQUENCE [LARGE SCALE GENOMIC DNA]</scope>
    <source>
        <strain evidence="10">JBR-2021</strain>
    </source>
</reference>
<evidence type="ECO:0000259" key="9">
    <source>
        <dbReference type="PROSITE" id="PS51294"/>
    </source>
</evidence>
<keyword evidence="4" id="KW-0238">DNA-binding</keyword>
<dbReference type="PANTHER" id="PTHR45614">
    <property type="entry name" value="MYB PROTEIN-RELATED"/>
    <property type="match status" value="1"/>
</dbReference>
<dbReference type="InterPro" id="IPR001005">
    <property type="entry name" value="SANT/Myb"/>
</dbReference>
<protein>
    <submittedName>
        <fullName evidence="10">Transcription factor MYB1</fullName>
    </submittedName>
</protein>
<dbReference type="GO" id="GO:0000978">
    <property type="term" value="F:RNA polymerase II cis-regulatory region sequence-specific DNA binding"/>
    <property type="evidence" value="ECO:0007669"/>
    <property type="project" value="TreeGrafter"/>
</dbReference>
<evidence type="ECO:0000256" key="3">
    <source>
        <dbReference type="ARBA" id="ARBA00023015"/>
    </source>
</evidence>
<sequence length="435" mass="47174">MEAASAAAEVDATVAEGGGVDACDAVVSVADCASGDDAVPMVGEGESTGGRGGKDRVKGPWSPEEDAILSRLVGKFGARNWSLIARGIAGRSGKSCRLRWCNQLDPSVKRKPFTDEEDRIIVAAHAVHGNKWAAIARLLPGRTDNAIKNHWNSTLRRRCTELERIKLESGNTVDDASLGKTKGSSEETLSCGDVNSFKSLEGKDTCSREHIDDQFEDKVPMAIEGQFSHEVKEQEQPTLFRPVARVSAFSVYNPSDGQESLRAFLRPVPMQGPLIQASTPDMEASKLLEGVYCDRSVPHQCGHGCCESYNQGSTMDSLLGPEFVDFSEPPPSFTSFELAAIATDISNLAWLKSGLENGSVRAMGDSAGRLNADEHFWNLFLMTVLWKGQTEAMAFIMVVEIGDNSNCSSHFNACGVWIEQQRIKRLSGNIRGLDV</sequence>
<evidence type="ECO:0000313" key="11">
    <source>
        <dbReference type="Proteomes" id="UP000685013"/>
    </source>
</evidence>
<organism evidence="10 11">
    <name type="scientific">Cucurbita argyrosperma subsp. sororia</name>
    <dbReference type="NCBI Taxonomy" id="37648"/>
    <lineage>
        <taxon>Eukaryota</taxon>
        <taxon>Viridiplantae</taxon>
        <taxon>Streptophyta</taxon>
        <taxon>Embryophyta</taxon>
        <taxon>Tracheophyta</taxon>
        <taxon>Spermatophyta</taxon>
        <taxon>Magnoliopsida</taxon>
        <taxon>eudicotyledons</taxon>
        <taxon>Gunneridae</taxon>
        <taxon>Pentapetalae</taxon>
        <taxon>rosids</taxon>
        <taxon>fabids</taxon>
        <taxon>Cucurbitales</taxon>
        <taxon>Cucurbitaceae</taxon>
        <taxon>Cucurbiteae</taxon>
        <taxon>Cucurbita</taxon>
    </lineage>
</organism>
<feature type="domain" description="HTH myb-type" evidence="9">
    <location>
        <begin position="53"/>
        <end position="104"/>
    </location>
</feature>
<comment type="caution">
    <text evidence="10">The sequence shown here is derived from an EMBL/GenBank/DDBJ whole genome shotgun (WGS) entry which is preliminary data.</text>
</comment>
<dbReference type="InterPro" id="IPR017930">
    <property type="entry name" value="Myb_dom"/>
</dbReference>